<organism evidence="2 3">
    <name type="scientific">Pseudomonas abietaniphila</name>
    <dbReference type="NCBI Taxonomy" id="89065"/>
    <lineage>
        <taxon>Bacteria</taxon>
        <taxon>Pseudomonadati</taxon>
        <taxon>Pseudomonadota</taxon>
        <taxon>Gammaproteobacteria</taxon>
        <taxon>Pseudomonadales</taxon>
        <taxon>Pseudomonadaceae</taxon>
        <taxon>Pseudomonas</taxon>
    </lineage>
</organism>
<reference evidence="3" key="1">
    <citation type="submission" date="2016-10" db="EMBL/GenBank/DDBJ databases">
        <authorList>
            <person name="Varghese N."/>
            <person name="Submissions S."/>
        </authorList>
    </citation>
    <scope>NUCLEOTIDE SEQUENCE [LARGE SCALE GENOMIC DNA]</scope>
    <source>
        <strain evidence="3">ATCC 700689</strain>
    </source>
</reference>
<evidence type="ECO:0000313" key="3">
    <source>
        <dbReference type="Proteomes" id="UP000182894"/>
    </source>
</evidence>
<dbReference type="OrthoDB" id="7592292at2"/>
<dbReference type="Proteomes" id="UP000182894">
    <property type="component" value="Unassembled WGS sequence"/>
</dbReference>
<accession>A0A1G7U491</accession>
<feature type="transmembrane region" description="Helical" evidence="1">
    <location>
        <begin position="2325"/>
        <end position="2344"/>
    </location>
</feature>
<gene>
    <name evidence="2" type="ORF">SAMN05216605_10243</name>
</gene>
<keyword evidence="1" id="KW-0812">Transmembrane</keyword>
<dbReference type="EMBL" id="FNCO01000002">
    <property type="protein sequence ID" value="SDG42224.1"/>
    <property type="molecule type" value="Genomic_DNA"/>
</dbReference>
<name>A0A1G7U491_9PSED</name>
<proteinExistence type="predicted"/>
<feature type="transmembrane region" description="Helical" evidence="1">
    <location>
        <begin position="2252"/>
        <end position="2273"/>
    </location>
</feature>
<dbReference type="RefSeq" id="WP_074750345.1">
    <property type="nucleotide sequence ID" value="NZ_FNCO01000002.1"/>
</dbReference>
<feature type="transmembrane region" description="Helical" evidence="1">
    <location>
        <begin position="2294"/>
        <end position="2313"/>
    </location>
</feature>
<dbReference type="STRING" id="89065.SAMN05216605_10243"/>
<keyword evidence="1" id="KW-0472">Membrane</keyword>
<keyword evidence="3" id="KW-1185">Reference proteome</keyword>
<protein>
    <submittedName>
        <fullName evidence="2">Uncharacterized protein</fullName>
    </submittedName>
</protein>
<evidence type="ECO:0000256" key="1">
    <source>
        <dbReference type="SAM" id="Phobius"/>
    </source>
</evidence>
<evidence type="ECO:0000313" key="2">
    <source>
        <dbReference type="EMBL" id="SDG42224.1"/>
    </source>
</evidence>
<keyword evidence="1" id="KW-1133">Transmembrane helix</keyword>
<sequence>MSDRFLAFRCFGTFSWPPLRSVKPEVPAAEGVVEIHYVLDAKKAAMVGCARWVPKDAWKPDLEFTDSLTNIQPVPKSSDAAKAVLKHAADKTLSWRFDQSGAVLAFEGVQVFEQYAVRKDQAGAFHQELDLRVPVVREHFPSGSTSHYKSRVLIGQDSNPLLRFDLALPLLSPQDDEQFKAERAFVAFSALYSPRVAVSSFTAIAQPLLVENMEFGRQDRSTGSVGENGISFSSLRPPSMKAIGRFGFAWDTWPKTRNVESWVEIRKPDYWPSAKSILGHLLPALGVRTPPDSASFDVRFEEGDIGPLLPALGIAIRSSGNGDRLGYRIEQRFALNSQLPSTDNDKVADIRVRSRLIELRAEGMDGTWLSFGKQLHITVVLTGTVTDVWSEKHEISVQASIGGITEYNAIDLGKVSGNFAPRTQGTGFLELIHASISSMNRARFSLHQLAPDQPQSSLPKLEVASPSGNGLMHFGLYARQRSGSLSDGRLELEKKPWIWSAMLSNPEDTSIFNDRVMAEKQTRIPLRVSWPSLHRQSISLGCYLAHETDVKGDDLRGICLKLVQIENLTGKVPLTASLGGLELVHDKPVFIESTSIRIRLRDDPGVSGTPAMLGIKVALTLAVARVDPLAVDVLRGDRSGRAQPLLYREPGATAGSGQYLLKCTEEIRGDRQWRLLANLDEDIESNSGAQKSLLIGEQPFTIQRFYSTPLEMLGGEDSATIASYDSDDRGWKFRQSTGLYHYVLPPQVIGESMDKPRRLELQDAKVETEFAANGFVRPIDADQDPTVTRSHRRAVEFRLTPAAHLWIQPADVERNYVLPEWAAGDLFNQRGELGLGCALTSLHGEFLYGLAFGVTPRLEQGTARRTRVAEIEALTGRPVPLYEERDQDRWNLLHKAMQTRPRRLELWADDPTQQMQFAPVRFSAGARFALRTTALHRAAVAALEAPVDADTVPGSPTQETPDLSPRLHPNGLSGGALWPIESANVLRLVLAQPRASGGSIETIALSPLGGDADQTVKFNNNRVSIISETRGGFVQRQKVEVLGRIAVFWHRAKHVVVYERTVNPSAQFTPEGGLGTRTRRPVLRKISEYIEILEPERQYPDMPTAAAHTSSFLRALRFNKRIIPVDSFWAEDVGTSGWIVPLWNRHAARQRPQVYAMPDIAFVTAAEGDGDNPLAAQECLNPDNLYFFADTTPEQTDDTNAWAVRRGIDYADLPPPRNDDATIKVPTGFARFTWRLAPATQRTTINAGRADKPVYVGLETLTFMRAGRQESPLNLPENATRILLDKLPTALKQGDLTQELFEGVLSKGRVVTGPLRELSSCLANVGDLPAKRPTDAAERDALKARLVALGAAATQDAIAQSGIEQHFDKLKTGCDKVFKALDSQFVQLDGSVPSPCAALQQNLGSAITARRMAMVQELDAWRQEQIQMLSQALPGEFALRSDFDLYLQSELKKLLLPLFESTTAELGKLRRGIEITRLTVNGAIAAGHDGFDRARAELDALSKTIDQAKPWSASRGQDLEQQIACALTRTSEVLRGELNSARQRLSVELDDFAQRIGAVATRMIEQALKGAMQLQLLARFLASVKSVLPDAAVVTAYVANVENVLLKIETTPERVEALKPVRSALKSIGEGLDNAVKVFEELARKLAKEASVSGKLLSQETVAIAGQLVDARERLKTGANTLSDDLKKAVSDVGDDLLQAFDTALTSVSISVPAEVEKLLSVFPQAEKWADHLFEQARISLDDAEQWLTGQTRPLNEELEKVIETTLGKVKEAENALGSKVLVEQLVKGLLGLPAVVLVLDRVGPPVFDTAQAIENRRKAAIDLIDTCTDELISSLDNAAALFGGVNDAVQDACRNVASGISGLRDRLVQETTVTLQPLKDRLEKAKTELFDSLDDMLGDDEKYKTLLNQVETFGHDVRGLCNDLAATRNLVEGYGDRVIDAVGRLGEGGLLAVPNNILRAMAAFGSTPELPYLDFSRLNSSYFFGWVEDRVDMPQINAWFGRLGDDLKALGLDMQIDGLGERLIPVDLSKQDIGKVLQNLAGLDLRKLLPGYMLPAAAKDAIRVTHEFDKKNLRAWVQVDVDLPLPERRSLFSVGPVTLDLLNTKISAVVRLEASKDSAEVEQSGTATLLTDFDAVVAGTSMVTLSQVAVRFDKSSGLKVDFDPRQIRLNPSFQFIQNTFQSIFGDEIGGLKIIKDNGIPVGVEHLFALPPMGMMFGTSGVQNIQISNAFRLLAFPDFLISNSFALARADLPFLFSVFIIGGSGWLTVDLNYRPFKNELAVVVDAAAGGSGSLGFSFCGVSGTVSISLNVALTYRKLIGQPGGGLTVSMVVVIVGVVDVLRIASAYLSVTLRLSYQDNGDIDATGSFRVSIRISRFFTVSAGGQVRYRMTGGRREVTSNSESQVRSESLEKARKLIDGQGRLKG</sequence>